<feature type="domain" description="IFT122 first beta-propeller" evidence="10">
    <location>
        <begin position="18"/>
        <end position="190"/>
    </location>
</feature>
<evidence type="ECO:0000256" key="7">
    <source>
        <dbReference type="PROSITE-ProRule" id="PRU00221"/>
    </source>
</evidence>
<comment type="subcellular location">
    <subcellularLocation>
        <location evidence="1">Cell projection</location>
        <location evidence="1">Cilium</location>
    </subcellularLocation>
</comment>
<dbReference type="SMART" id="SM00320">
    <property type="entry name" value="WD40"/>
    <property type="match status" value="8"/>
</dbReference>
<dbReference type="Gene3D" id="2.130.10.10">
    <property type="entry name" value="YVTN repeat-like/Quinoprotein amine dehydrogenase"/>
    <property type="match status" value="1"/>
</dbReference>
<evidence type="ECO:0000259" key="10">
    <source>
        <dbReference type="Pfam" id="PF23381"/>
    </source>
</evidence>
<feature type="domain" description="IFT122 second beta-propeller" evidence="9">
    <location>
        <begin position="296"/>
        <end position="556"/>
    </location>
</feature>
<sequence length="1227" mass="130176">MRTVVAWTETPPEKEGVKNVCYDLCFKPDGSQLVAAVGARVLLYDAADGELLHSLKGHKAAVYAVAYAANGKRFASGGADKTVIIWTSKAEGILKYSHGDSIQALAYNPVTQQLASGTAGDLGLWSPEQKSVTKHKVSSKILSLAWTPDGALLAAGCYDGSVSIRDRGGNEAARVAAGATPAWAVAWSPEDAPTLAVGCLDGQLRFFDGAGVQRHRDRQVQGDPLSLAYLGEDHLLAAGTDGTIQLLSREGVSLATLPGRSAWLWRVAPRPRASAIAYGGEDGSVTVAQLVFSTVHGLYGDRYAYREAMTDVIIQHLVTEQKVRIKCRDLVKKVAVYRGRVAVQLPTRVVVYELAPPADGAPVDESDMRYRAAAKIPAAWECNLLVVASAHLVLCQDKKLQLYDFGGARVREWTLEAVIRYIKVAGGPPGREALLVGLKSGQVVKIFVDNPFPIPLVSHGSGVRCLDVSLDRARLALVDEAARAVVYDLDTQAVLFTAEGANSVAWNSECADMLCYSGGGALSIRTGDFPPHSQRMQGYVVGFKGSKVFCLQSAAMTTIDVPQSASMFRYIERKDWAGAYRMACLGVTDADWRALAHAALQDMEFEVARSAFVRLRDPRAAELADRVAGGLRGGVPRRLLAAEALAWQGRYAEAARLYTDEGRLDKAVEMFSALRQFDEAKKWADDYARTGRGAAAGAAAQPAAAADLLGRQAEWSEAVANYAAAAEMYARAGRVDRAAALLARHGWWDRLLALVRTLEAPRHAPVLASAAAALRRAGQYGAAKEALLRLGDAAGLVDLAVATQRWEDAALLAAAHPELAPRVHLPRAAWLAARDRFDEARGAYRAAGRPDLGRALLRGLADAAARRERFGEAAAAHYRLAADAAQDGSLDAAAAAAAFESAYLAAELYAAYEVVHERAVRPFRTADDGTLFGAARFLCARLLPRGAPPPPPGVRLSTALLALARGDLTLGAFKTARLAYARLQALALPPEARADAELQSVMVRARPFADAEELLPVCFRCGATNAVVPQQEDACASCGAAFHYSPLTWQPLPLVEFEVEAGIGDDEALALIGEGAGDAAGLYGTARQGSGGSSHGGGGGGGGSGANVLRLDEPAGANGRGDGGLEESWAAQALVPRAPITLDRAALRRLRAGEVLLRRWPGGARRRQWFRVVDPDAAVVVGPCGHFFEADEFEMALLEHGVAPFSREPPAAEGNRGGEDAGAAAGA</sequence>
<dbReference type="Proteomes" id="UP000247498">
    <property type="component" value="Unassembled WGS sequence"/>
</dbReference>
<feature type="repeat" description="WD" evidence="7">
    <location>
        <begin position="55"/>
        <end position="86"/>
    </location>
</feature>
<evidence type="ECO:0000256" key="4">
    <source>
        <dbReference type="ARBA" id="ARBA00022737"/>
    </source>
</evidence>
<evidence type="ECO:0000256" key="6">
    <source>
        <dbReference type="ARBA" id="ARBA00023273"/>
    </source>
</evidence>
<evidence type="ECO:0000256" key="3">
    <source>
        <dbReference type="ARBA" id="ARBA00022574"/>
    </source>
</evidence>
<feature type="compositionally biased region" description="Gly residues" evidence="8">
    <location>
        <begin position="1089"/>
        <end position="1105"/>
    </location>
</feature>
<dbReference type="SUPFAM" id="SSF50978">
    <property type="entry name" value="WD40 repeat-like"/>
    <property type="match status" value="1"/>
</dbReference>
<feature type="domain" description="Intraflagellar transport protein 122 homolog TPR" evidence="11">
    <location>
        <begin position="563"/>
        <end position="941"/>
    </location>
</feature>
<dbReference type="EMBL" id="BDRX01000101">
    <property type="protein sequence ID" value="GBF97536.1"/>
    <property type="molecule type" value="Genomic_DNA"/>
</dbReference>
<reference evidence="12 13" key="1">
    <citation type="journal article" date="2018" name="Sci. Rep.">
        <title>Raphidocelis subcapitata (=Pseudokirchneriella subcapitata) provides an insight into genome evolution and environmental adaptations in the Sphaeropleales.</title>
        <authorList>
            <person name="Suzuki S."/>
            <person name="Yamaguchi H."/>
            <person name="Nakajima N."/>
            <person name="Kawachi M."/>
        </authorList>
    </citation>
    <scope>NUCLEOTIDE SEQUENCE [LARGE SCALE GENOMIC DNA]</scope>
    <source>
        <strain evidence="12 13">NIES-35</strain>
    </source>
</reference>
<dbReference type="GO" id="GO:0030991">
    <property type="term" value="C:intraciliary transport particle A"/>
    <property type="evidence" value="ECO:0007669"/>
    <property type="project" value="TreeGrafter"/>
</dbReference>
<dbReference type="Gene3D" id="1.25.40.470">
    <property type="match status" value="2"/>
</dbReference>
<evidence type="ECO:0000259" key="11">
    <source>
        <dbReference type="Pfam" id="PF25295"/>
    </source>
</evidence>
<dbReference type="InterPro" id="IPR056153">
    <property type="entry name" value="Beta-prop_IFT122_1st"/>
</dbReference>
<dbReference type="OrthoDB" id="10255582at2759"/>
<organism evidence="12 13">
    <name type="scientific">Raphidocelis subcapitata</name>
    <dbReference type="NCBI Taxonomy" id="307507"/>
    <lineage>
        <taxon>Eukaryota</taxon>
        <taxon>Viridiplantae</taxon>
        <taxon>Chlorophyta</taxon>
        <taxon>core chlorophytes</taxon>
        <taxon>Chlorophyceae</taxon>
        <taxon>CS clade</taxon>
        <taxon>Sphaeropleales</taxon>
        <taxon>Selenastraceae</taxon>
        <taxon>Raphidocelis</taxon>
    </lineage>
</organism>
<dbReference type="InterPro" id="IPR039857">
    <property type="entry name" value="Ift122/121"/>
</dbReference>
<keyword evidence="4" id="KW-0677">Repeat</keyword>
<evidence type="ECO:0000256" key="2">
    <source>
        <dbReference type="ARBA" id="ARBA00019442"/>
    </source>
</evidence>
<evidence type="ECO:0000256" key="1">
    <source>
        <dbReference type="ARBA" id="ARBA00004138"/>
    </source>
</evidence>
<name>A0A2V0PCG9_9CHLO</name>
<dbReference type="InterPro" id="IPR011047">
    <property type="entry name" value="Quinoprotein_ADH-like_sf"/>
</dbReference>
<feature type="region of interest" description="Disordered" evidence="8">
    <location>
        <begin position="1087"/>
        <end position="1123"/>
    </location>
</feature>
<keyword evidence="13" id="KW-1185">Reference proteome</keyword>
<feature type="region of interest" description="Disordered" evidence="8">
    <location>
        <begin position="1206"/>
        <end position="1227"/>
    </location>
</feature>
<dbReference type="Pfam" id="PF23377">
    <property type="entry name" value="Beta-prop_IFT122_2nd"/>
    <property type="match status" value="1"/>
</dbReference>
<accession>A0A2V0PCG9</accession>
<dbReference type="Pfam" id="PF23381">
    <property type="entry name" value="Beta-prop_IFT122_1st"/>
    <property type="match status" value="1"/>
</dbReference>
<dbReference type="Pfam" id="PF25295">
    <property type="entry name" value="TPR_IFT122"/>
    <property type="match status" value="1"/>
</dbReference>
<dbReference type="AlphaFoldDB" id="A0A2V0PCG9"/>
<keyword evidence="3 7" id="KW-0853">WD repeat</keyword>
<dbReference type="InterPro" id="IPR001680">
    <property type="entry name" value="WD40_rpt"/>
</dbReference>
<protein>
    <recommendedName>
        <fullName evidence="2">Intraflagellar transport protein 122 homolog</fullName>
    </recommendedName>
</protein>
<dbReference type="PROSITE" id="PS50294">
    <property type="entry name" value="WD_REPEATS_REGION"/>
    <property type="match status" value="1"/>
</dbReference>
<gene>
    <name evidence="12" type="ORF">Rsub_10459</name>
</gene>
<dbReference type="InterPro" id="IPR057411">
    <property type="entry name" value="TPR_IFT122"/>
</dbReference>
<evidence type="ECO:0000313" key="12">
    <source>
        <dbReference type="EMBL" id="GBF97536.1"/>
    </source>
</evidence>
<comment type="caution">
    <text evidence="12">The sequence shown here is derived from an EMBL/GenBank/DDBJ whole genome shotgun (WGS) entry which is preliminary data.</text>
</comment>
<dbReference type="InParanoid" id="A0A2V0PCG9"/>
<dbReference type="InterPro" id="IPR056152">
    <property type="entry name" value="Beta-prop_IFT122_2nd"/>
</dbReference>
<dbReference type="InterPro" id="IPR036322">
    <property type="entry name" value="WD40_repeat_dom_sf"/>
</dbReference>
<evidence type="ECO:0000313" key="13">
    <source>
        <dbReference type="Proteomes" id="UP000247498"/>
    </source>
</evidence>
<dbReference type="STRING" id="307507.A0A2V0PCG9"/>
<dbReference type="PANTHER" id="PTHR12764">
    <property type="entry name" value="WD REPEAT DOMAIN-RELATED"/>
    <property type="match status" value="1"/>
</dbReference>
<dbReference type="GO" id="GO:0061512">
    <property type="term" value="P:protein localization to cilium"/>
    <property type="evidence" value="ECO:0007669"/>
    <property type="project" value="TreeGrafter"/>
</dbReference>
<dbReference type="PROSITE" id="PS50082">
    <property type="entry name" value="WD_REPEATS_2"/>
    <property type="match status" value="1"/>
</dbReference>
<keyword evidence="6" id="KW-0966">Cell projection</keyword>
<dbReference type="SUPFAM" id="SSF50998">
    <property type="entry name" value="Quinoprotein alcohol dehydrogenase-like"/>
    <property type="match status" value="1"/>
</dbReference>
<proteinExistence type="predicted"/>
<dbReference type="PANTHER" id="PTHR12764:SF4">
    <property type="entry name" value="INTRAFLAGELLAR TRANSPORT PROTEIN 122 HOMOLOG"/>
    <property type="match status" value="1"/>
</dbReference>
<dbReference type="InterPro" id="IPR015943">
    <property type="entry name" value="WD40/YVTN_repeat-like_dom_sf"/>
</dbReference>
<evidence type="ECO:0000256" key="5">
    <source>
        <dbReference type="ARBA" id="ARBA00023069"/>
    </source>
</evidence>
<dbReference type="GO" id="GO:0035721">
    <property type="term" value="P:intraciliary retrograde transport"/>
    <property type="evidence" value="ECO:0007669"/>
    <property type="project" value="TreeGrafter"/>
</dbReference>
<dbReference type="GO" id="GO:1905515">
    <property type="term" value="P:non-motile cilium assembly"/>
    <property type="evidence" value="ECO:0007669"/>
    <property type="project" value="TreeGrafter"/>
</dbReference>
<evidence type="ECO:0000259" key="9">
    <source>
        <dbReference type="Pfam" id="PF23377"/>
    </source>
</evidence>
<dbReference type="GO" id="GO:0097730">
    <property type="term" value="C:non-motile cilium"/>
    <property type="evidence" value="ECO:0007669"/>
    <property type="project" value="TreeGrafter"/>
</dbReference>
<keyword evidence="5" id="KW-0969">Cilium</keyword>
<evidence type="ECO:0000256" key="8">
    <source>
        <dbReference type="SAM" id="MobiDB-lite"/>
    </source>
</evidence>